<organism evidence="1 2">
    <name type="scientific">Spiroplasma mirum ATCC 29335</name>
    <dbReference type="NCBI Taxonomy" id="838561"/>
    <lineage>
        <taxon>Bacteria</taxon>
        <taxon>Bacillati</taxon>
        <taxon>Mycoplasmatota</taxon>
        <taxon>Mollicutes</taxon>
        <taxon>Entomoplasmatales</taxon>
        <taxon>Spiroplasmataceae</taxon>
        <taxon>Spiroplasma</taxon>
    </lineage>
</organism>
<evidence type="ECO:0000313" key="2">
    <source>
        <dbReference type="Proteomes" id="UP000019260"/>
    </source>
</evidence>
<keyword evidence="2" id="KW-1185">Reference proteome</keyword>
<dbReference type="EMBL" id="CP006720">
    <property type="protein sequence ID" value="AHI57781.1"/>
    <property type="molecule type" value="Genomic_DNA"/>
</dbReference>
<proteinExistence type="predicted"/>
<dbReference type="RefSeq" id="WP_025317176.1">
    <property type="nucleotide sequence ID" value="NZ_CP002082.1"/>
</dbReference>
<dbReference type="PATRIC" id="fig|838561.3.peg.416"/>
<accession>W0GQJ5</accession>
<dbReference type="KEGG" id="smir:SMM_0365"/>
<sequence length="87" mass="10339">MFTLPIQRNLFRQLVWGLNEIIKVEVAFSNLNPIMALKIELYYVKKQNNVTINNNNLVEMFLEVINRRELTLNTSTVSLMTEYQKLY</sequence>
<dbReference type="HOGENOM" id="CLU_2481735_0_0_14"/>
<dbReference type="KEGG" id="smia:P344_02165"/>
<gene>
    <name evidence="1" type="ORF">P344_02165</name>
</gene>
<dbReference type="STRING" id="838561.P344_02165"/>
<reference evidence="1 2" key="1">
    <citation type="submission" date="2013-09" db="EMBL/GenBank/DDBJ databases">
        <title>Complete genome sequence of Spiroplasma mirum suckling mouse cataract agent.</title>
        <authorList>
            <person name="Landry C.A."/>
            <person name="Bastian F.O."/>
            <person name="Thune R.L."/>
        </authorList>
    </citation>
    <scope>NUCLEOTIDE SEQUENCE [LARGE SCALE GENOMIC DNA]</scope>
    <source>
        <strain evidence="1 2">SMCA</strain>
    </source>
</reference>
<evidence type="ECO:0000313" key="1">
    <source>
        <dbReference type="EMBL" id="AHI57781.1"/>
    </source>
</evidence>
<protein>
    <submittedName>
        <fullName evidence="1">Uncharacterized protein</fullName>
    </submittedName>
</protein>
<name>W0GQJ5_9MOLU</name>
<dbReference type="OrthoDB" id="9994025at2"/>
<dbReference type="AlphaFoldDB" id="W0GQJ5"/>
<dbReference type="Proteomes" id="UP000019260">
    <property type="component" value="Chromosome"/>
</dbReference>